<reference evidence="2 3" key="1">
    <citation type="journal article" date="2018" name="IMA Fungus">
        <title>IMA Genome-F 9: Draft genome sequence of Annulohypoxylon stygium, Aspergillus mulundensis, Berkeleyomyces basicola (syn. Thielaviopsis basicola), Ceratocystis smalleyi, two Cercospora beticola strains, Coleophoma cylindrospora, Fusarium fracticaudum, Phialophora cf. hyalina, and Morchella septimelata.</title>
        <authorList>
            <person name="Wingfield B.D."/>
            <person name="Bills G.F."/>
            <person name="Dong Y."/>
            <person name="Huang W."/>
            <person name="Nel W.J."/>
            <person name="Swalarsk-Parry B.S."/>
            <person name="Vaghefi N."/>
            <person name="Wilken P.M."/>
            <person name="An Z."/>
            <person name="de Beer Z.W."/>
            <person name="De Vos L."/>
            <person name="Chen L."/>
            <person name="Duong T.A."/>
            <person name="Gao Y."/>
            <person name="Hammerbacher A."/>
            <person name="Kikkert J.R."/>
            <person name="Li Y."/>
            <person name="Li H."/>
            <person name="Li K."/>
            <person name="Li Q."/>
            <person name="Liu X."/>
            <person name="Ma X."/>
            <person name="Naidoo K."/>
            <person name="Pethybridge S.J."/>
            <person name="Sun J."/>
            <person name="Steenkamp E.T."/>
            <person name="van der Nest M.A."/>
            <person name="van Wyk S."/>
            <person name="Wingfield M.J."/>
            <person name="Xiong C."/>
            <person name="Yue Q."/>
            <person name="Zhang X."/>
        </authorList>
    </citation>
    <scope>NUCLEOTIDE SEQUENCE [LARGE SCALE GENOMIC DNA]</scope>
    <source>
        <strain evidence="2 3">BP6252</strain>
    </source>
</reference>
<sequence length="654" mass="74567">MPEELESFRLGLRIEYTRLMDWAAVAGLSEAKNHEKFDRKYKANRHLIMAVLSEADAILQYLQKNHQELNLVESDEFRCTDIPEDEKLDSSGNSRLGPELQVHINNPEEGQKTQQLKLKPIIKEEIRDIDIGAYEIFRSPNISKGKQKHTGSIRHVLSFTKKGSQPRNLKWAAMDRQKYLDALKKLNKLTEYLHQTTGDYQLELLTQSSRETCLTMLHIAQSVKEMKYLLESARIIRIPDPESSSDSTSTFSHVSTLVDPAESLQNALVGQASLFERLTQFSIAYAEIHSTESYLGTRLDLAKDFSIELKKEMDEGSRTLAKYRGVDVWVEWKEFTLSPIPSGNGPPAWGVPPQLLKRLDKLSALLERHDKPQEFRVPHCLGFFDDKNQKSGKDRIGFVFGIPQFSPMSLFEILTKAETQPAIAIGDRIRIAKDLTQSLFCIHAVNWLHKGLRSSSIIFFCREEAIANDDGFGRPVISGFEYARLNTTSTSTHPPGDLRWAVYCHPDYQGNAPGPYQKMFDIYSLGIILLEIALWKTADEIFGITRSVNQEEKRANELVQTMNIAPIQAENQVKAIKSKLPKLIRDRLLHDDTTLLRKVRETMGERYHNTVRACICGLDIPDSRQVNAPEIVYDTIIQQAYLRQVIDELQGIRV</sequence>
<dbReference type="PANTHER" id="PTHR37542">
    <property type="entry name" value="HELO DOMAIN-CONTAINING PROTEIN-RELATED"/>
    <property type="match status" value="1"/>
</dbReference>
<dbReference type="EMBL" id="PDLM01000011">
    <property type="protein sequence ID" value="RDW65972.1"/>
    <property type="molecule type" value="Genomic_DNA"/>
</dbReference>
<organism evidence="2 3">
    <name type="scientific">Coleophoma cylindrospora</name>
    <dbReference type="NCBI Taxonomy" id="1849047"/>
    <lineage>
        <taxon>Eukaryota</taxon>
        <taxon>Fungi</taxon>
        <taxon>Dikarya</taxon>
        <taxon>Ascomycota</taxon>
        <taxon>Pezizomycotina</taxon>
        <taxon>Leotiomycetes</taxon>
        <taxon>Helotiales</taxon>
        <taxon>Dermateaceae</taxon>
        <taxon>Coleophoma</taxon>
    </lineage>
</organism>
<dbReference type="Gene3D" id="1.20.120.1020">
    <property type="entry name" value="Prion-inhibition and propagation, HeLo domain"/>
    <property type="match status" value="1"/>
</dbReference>
<keyword evidence="3" id="KW-1185">Reference proteome</keyword>
<dbReference type="InterPro" id="IPR011009">
    <property type="entry name" value="Kinase-like_dom_sf"/>
</dbReference>
<dbReference type="Pfam" id="PF14479">
    <property type="entry name" value="HeLo"/>
    <property type="match status" value="1"/>
</dbReference>
<dbReference type="Gene3D" id="1.10.510.10">
    <property type="entry name" value="Transferase(Phosphotransferase) domain 1"/>
    <property type="match status" value="1"/>
</dbReference>
<dbReference type="SUPFAM" id="SSF56112">
    <property type="entry name" value="Protein kinase-like (PK-like)"/>
    <property type="match status" value="1"/>
</dbReference>
<dbReference type="OrthoDB" id="1911848at2759"/>
<protein>
    <recommendedName>
        <fullName evidence="1">Prion-inhibition and propagation HeLo domain-containing protein</fullName>
    </recommendedName>
</protein>
<evidence type="ECO:0000313" key="2">
    <source>
        <dbReference type="EMBL" id="RDW65972.1"/>
    </source>
</evidence>
<feature type="domain" description="Prion-inhibition and propagation HeLo" evidence="1">
    <location>
        <begin position="1"/>
        <end position="227"/>
    </location>
</feature>
<dbReference type="Proteomes" id="UP000256645">
    <property type="component" value="Unassembled WGS sequence"/>
</dbReference>
<dbReference type="AlphaFoldDB" id="A0A3D8QW12"/>
<evidence type="ECO:0000259" key="1">
    <source>
        <dbReference type="Pfam" id="PF14479"/>
    </source>
</evidence>
<dbReference type="InterPro" id="IPR038305">
    <property type="entry name" value="HeLo_sf"/>
</dbReference>
<dbReference type="STRING" id="1849047.A0A3D8QW12"/>
<comment type="caution">
    <text evidence="2">The sequence shown here is derived from an EMBL/GenBank/DDBJ whole genome shotgun (WGS) entry which is preliminary data.</text>
</comment>
<accession>A0A3D8QW12</accession>
<name>A0A3D8QW12_9HELO</name>
<dbReference type="InterPro" id="IPR029498">
    <property type="entry name" value="HeLo_dom"/>
</dbReference>
<proteinExistence type="predicted"/>
<gene>
    <name evidence="2" type="ORF">BP6252_09607</name>
</gene>
<evidence type="ECO:0000313" key="3">
    <source>
        <dbReference type="Proteomes" id="UP000256645"/>
    </source>
</evidence>